<dbReference type="SUPFAM" id="SSF52096">
    <property type="entry name" value="ClpP/crotonase"/>
    <property type="match status" value="1"/>
</dbReference>
<dbReference type="Gene3D" id="1.10.12.10">
    <property type="entry name" value="Lyase 2-enoyl-coa Hydratase, Chain A, domain 2"/>
    <property type="match status" value="1"/>
</dbReference>
<dbReference type="Pfam" id="PF00378">
    <property type="entry name" value="ECH_1"/>
    <property type="match status" value="1"/>
</dbReference>
<evidence type="ECO:0000256" key="2">
    <source>
        <dbReference type="ARBA" id="ARBA00023239"/>
    </source>
</evidence>
<reference evidence="3 4" key="1">
    <citation type="submission" date="2020-08" db="EMBL/GenBank/DDBJ databases">
        <title>A Genomic Blueprint of the Chicken Gut Microbiome.</title>
        <authorList>
            <person name="Gilroy R."/>
            <person name="Ravi A."/>
            <person name="Getino M."/>
            <person name="Pursley I."/>
            <person name="Horton D.L."/>
            <person name="Alikhan N.-F."/>
            <person name="Baker D."/>
            <person name="Gharbi K."/>
            <person name="Hall N."/>
            <person name="Watson M."/>
            <person name="Adriaenssens E.M."/>
            <person name="Foster-Nyarko E."/>
            <person name="Jarju S."/>
            <person name="Secka A."/>
            <person name="Antonio M."/>
            <person name="Oren A."/>
            <person name="Chaudhuri R."/>
            <person name="La Ragione R.M."/>
            <person name="Hildebrand F."/>
            <person name="Pallen M.J."/>
        </authorList>
    </citation>
    <scope>NUCLEOTIDE SEQUENCE [LARGE SCALE GENOMIC DNA]</scope>
    <source>
        <strain evidence="3 4">Sa1YVA6</strain>
    </source>
</reference>
<comment type="caution">
    <text evidence="3">The sequence shown here is derived from an EMBL/GenBank/DDBJ whole genome shotgun (WGS) entry which is preliminary data.</text>
</comment>
<proteinExistence type="inferred from homology"/>
<gene>
    <name evidence="3" type="ORF">H9632_12525</name>
</gene>
<protein>
    <submittedName>
        <fullName evidence="3">Enoyl-CoA hydratase/isomerase family protein</fullName>
    </submittedName>
</protein>
<evidence type="ECO:0000256" key="1">
    <source>
        <dbReference type="ARBA" id="ARBA00005254"/>
    </source>
</evidence>
<dbReference type="RefSeq" id="WP_191704403.1">
    <property type="nucleotide sequence ID" value="NZ_JACSPW010000011.1"/>
</dbReference>
<dbReference type="Gene3D" id="3.90.226.10">
    <property type="entry name" value="2-enoyl-CoA Hydratase, Chain A, domain 1"/>
    <property type="match status" value="1"/>
</dbReference>
<comment type="similarity">
    <text evidence="1">Belongs to the enoyl-CoA hydratase/isomerase family.</text>
</comment>
<dbReference type="CDD" id="cd06558">
    <property type="entry name" value="crotonase-like"/>
    <property type="match status" value="1"/>
</dbReference>
<dbReference type="EMBL" id="JACSPW010000011">
    <property type="protein sequence ID" value="MBD8033887.1"/>
    <property type="molecule type" value="Genomic_DNA"/>
</dbReference>
<dbReference type="Proteomes" id="UP000600565">
    <property type="component" value="Unassembled WGS sequence"/>
</dbReference>
<sequence length="258" mass="28495">MNNVKYDQKDFIAYVTLNRPDMLNAFNYEMLEELRKVIESIQIHPDIRLVIITGAGDKAFSVGADLKERKTLPDALVKRNLNRFGEVFTLIEQLPQPTICVLNGYAFGGGLELALACDFRIAADQVTLGLTETSLGIIPGAGGTQRLPRLIGEAKALELILTAKRMTAAEALQYGVVTKIAPRENLHEVTADFAALILKNAPIALQQAKFAVKQGMKTDIQTGLQIERKAYELTIPTEDRIEALNAFSEKRPPQFKGK</sequence>
<keyword evidence="4" id="KW-1185">Reference proteome</keyword>
<name>A0ABR8XPR8_9BACL</name>
<evidence type="ECO:0000313" key="4">
    <source>
        <dbReference type="Proteomes" id="UP000600565"/>
    </source>
</evidence>
<dbReference type="InterPro" id="IPR029045">
    <property type="entry name" value="ClpP/crotonase-like_dom_sf"/>
</dbReference>
<evidence type="ECO:0000313" key="3">
    <source>
        <dbReference type="EMBL" id="MBD8033887.1"/>
    </source>
</evidence>
<dbReference type="PANTHER" id="PTHR11941">
    <property type="entry name" value="ENOYL-COA HYDRATASE-RELATED"/>
    <property type="match status" value="1"/>
</dbReference>
<keyword evidence="2" id="KW-0456">Lyase</keyword>
<dbReference type="InterPro" id="IPR001753">
    <property type="entry name" value="Enoyl-CoA_hydra/iso"/>
</dbReference>
<accession>A0ABR8XPR8</accession>
<organism evidence="3 4">
    <name type="scientific">Solibacillus merdavium</name>
    <dbReference type="NCBI Taxonomy" id="2762218"/>
    <lineage>
        <taxon>Bacteria</taxon>
        <taxon>Bacillati</taxon>
        <taxon>Bacillota</taxon>
        <taxon>Bacilli</taxon>
        <taxon>Bacillales</taxon>
        <taxon>Caryophanaceae</taxon>
        <taxon>Solibacillus</taxon>
    </lineage>
</organism>
<dbReference type="InterPro" id="IPR014748">
    <property type="entry name" value="Enoyl-CoA_hydra_C"/>
</dbReference>
<dbReference type="PANTHER" id="PTHR11941:SF54">
    <property type="entry name" value="ENOYL-COA HYDRATASE, MITOCHONDRIAL"/>
    <property type="match status" value="1"/>
</dbReference>